<comment type="caution">
    <text evidence="1">The sequence shown here is derived from an EMBL/GenBank/DDBJ whole genome shotgun (WGS) entry which is preliminary data.</text>
</comment>
<evidence type="ECO:0000313" key="1">
    <source>
        <dbReference type="EMBL" id="KAK7853665.1"/>
    </source>
</evidence>
<reference evidence="1 2" key="1">
    <citation type="journal article" date="2018" name="Sci. Data">
        <title>The draft genome sequence of cork oak.</title>
        <authorList>
            <person name="Ramos A.M."/>
            <person name="Usie A."/>
            <person name="Barbosa P."/>
            <person name="Barros P.M."/>
            <person name="Capote T."/>
            <person name="Chaves I."/>
            <person name="Simoes F."/>
            <person name="Abreu I."/>
            <person name="Carrasquinho I."/>
            <person name="Faro C."/>
            <person name="Guimaraes J.B."/>
            <person name="Mendonca D."/>
            <person name="Nobrega F."/>
            <person name="Rodrigues L."/>
            <person name="Saibo N.J.M."/>
            <person name="Varela M.C."/>
            <person name="Egas C."/>
            <person name="Matos J."/>
            <person name="Miguel C.M."/>
            <person name="Oliveira M.M."/>
            <person name="Ricardo C.P."/>
            <person name="Goncalves S."/>
        </authorList>
    </citation>
    <scope>NUCLEOTIDE SEQUENCE [LARGE SCALE GENOMIC DNA]</scope>
    <source>
        <strain evidence="2">cv. HL8</strain>
    </source>
</reference>
<dbReference type="EMBL" id="PKMF04000063">
    <property type="protein sequence ID" value="KAK7853665.1"/>
    <property type="molecule type" value="Genomic_DNA"/>
</dbReference>
<evidence type="ECO:0000313" key="2">
    <source>
        <dbReference type="Proteomes" id="UP000237347"/>
    </source>
</evidence>
<accession>A0AAW0LQG6</accession>
<organism evidence="1 2">
    <name type="scientific">Quercus suber</name>
    <name type="common">Cork oak</name>
    <dbReference type="NCBI Taxonomy" id="58331"/>
    <lineage>
        <taxon>Eukaryota</taxon>
        <taxon>Viridiplantae</taxon>
        <taxon>Streptophyta</taxon>
        <taxon>Embryophyta</taxon>
        <taxon>Tracheophyta</taxon>
        <taxon>Spermatophyta</taxon>
        <taxon>Magnoliopsida</taxon>
        <taxon>eudicotyledons</taxon>
        <taxon>Gunneridae</taxon>
        <taxon>Pentapetalae</taxon>
        <taxon>rosids</taxon>
        <taxon>fabids</taxon>
        <taxon>Fagales</taxon>
        <taxon>Fagaceae</taxon>
        <taxon>Quercus</taxon>
    </lineage>
</organism>
<feature type="non-terminal residue" evidence="1">
    <location>
        <position position="1"/>
    </location>
</feature>
<dbReference type="Proteomes" id="UP000237347">
    <property type="component" value="Unassembled WGS sequence"/>
</dbReference>
<name>A0AAW0LQG6_QUESU</name>
<keyword evidence="2" id="KW-1185">Reference proteome</keyword>
<sequence>VEQRDDWDLISKRSSWLYGSKIVEFSDYRKRKCDRSHPNEAMHLLDLFVKNIEDQLLVFAIVNMMRIVAWCLQNDFTKMPSMSMVVKVFDGVMNVELDLDYFFSNSPLLNTRARVDN</sequence>
<dbReference type="AlphaFoldDB" id="A0AAW0LQG6"/>
<protein>
    <submittedName>
        <fullName evidence="1">Uncharacterized protein</fullName>
    </submittedName>
</protein>
<proteinExistence type="predicted"/>
<gene>
    <name evidence="1" type="ORF">CFP56_035167</name>
</gene>